<dbReference type="PANTHER" id="PTHR30004">
    <property type="entry name" value="4-HYDROXYTHREONINE-4-PHOSPHATE DEHYDROGENASE"/>
    <property type="match status" value="1"/>
</dbReference>
<dbReference type="GO" id="GO:0051287">
    <property type="term" value="F:NAD binding"/>
    <property type="evidence" value="ECO:0007669"/>
    <property type="project" value="InterPro"/>
</dbReference>
<dbReference type="GO" id="GO:0050570">
    <property type="term" value="F:4-hydroxythreonine-4-phosphate dehydrogenase activity"/>
    <property type="evidence" value="ECO:0007669"/>
    <property type="project" value="UniProtKB-EC"/>
</dbReference>
<protein>
    <submittedName>
        <fullName evidence="4">4-hydroxythreonine-4-phosphate dehydrogenase (PdxA)</fullName>
        <ecNumber evidence="4">1.1.1.262</ecNumber>
    </submittedName>
</protein>
<dbReference type="SUPFAM" id="SSF53659">
    <property type="entry name" value="Isocitrate/Isopropylmalate dehydrogenase-like"/>
    <property type="match status" value="1"/>
</dbReference>
<name>A0A075HHC1_9ARCH</name>
<sequence length="362" mass="39077">MMNKPIIGITMGDPAGIGTEIIGKAFTDKMIYEICNPVLIGDKAAIDDGIRIAGNTIKTRSIENVSDANFEFGVIDVLDLKNVDMKEMEYGKVSAMCGKASGEYIEKAVELALKKEINGITTCPIHKDSFQSGGYRYPGHTEMLAQLTNTKKFTMMLTHGDFRTIHVSTHVSLKEACERVKKDRILHVINLANEGCKALGIKEPRIAVAGLNPHAGEYDYRDPEGSPGGIFGDEELKEIIPAVKAAQEQGINAIGPIPGDTVYPQSLKGGKFDIVVSMFHDQGHIPMKLKGFVYDADTKDFGSINGVNTTIGMPIIRTSVDHGTAFGKAGKGTANCDSLKQALQSAVRLAKSGYYDNGFQAS</sequence>
<dbReference type="Gene3D" id="3.40.718.10">
    <property type="entry name" value="Isopropylmalate Dehydrogenase"/>
    <property type="match status" value="1"/>
</dbReference>
<dbReference type="InterPro" id="IPR005255">
    <property type="entry name" value="PdxA_fam"/>
</dbReference>
<evidence type="ECO:0000313" key="4">
    <source>
        <dbReference type="EMBL" id="AIF14545.1"/>
    </source>
</evidence>
<evidence type="ECO:0000256" key="2">
    <source>
        <dbReference type="ARBA" id="ARBA00023002"/>
    </source>
</evidence>
<dbReference type="PANTHER" id="PTHR30004:SF6">
    <property type="entry name" value="D-THREONATE 4-PHOSPHATE DEHYDROGENASE"/>
    <property type="match status" value="1"/>
</dbReference>
<dbReference type="EC" id="1.1.1.262" evidence="4"/>
<dbReference type="GO" id="GO:0046872">
    <property type="term" value="F:metal ion binding"/>
    <property type="evidence" value="ECO:0007669"/>
    <property type="project" value="UniProtKB-KW"/>
</dbReference>
<proteinExistence type="predicted"/>
<dbReference type="NCBIfam" id="TIGR00557">
    <property type="entry name" value="pdxA"/>
    <property type="match status" value="1"/>
</dbReference>
<keyword evidence="1" id="KW-0479">Metal-binding</keyword>
<reference evidence="4" key="1">
    <citation type="journal article" date="2014" name="Genome Biol. Evol.">
        <title>Pangenome evidence for extensive interdomain horizontal transfer affecting lineage core and shell genes in uncultured planktonic thaumarchaeota and euryarchaeota.</title>
        <authorList>
            <person name="Deschamps P."/>
            <person name="Zivanovic Y."/>
            <person name="Moreira D."/>
            <person name="Rodriguez-Valera F."/>
            <person name="Lopez-Garcia P."/>
        </authorList>
    </citation>
    <scope>NUCLEOTIDE SEQUENCE</scope>
</reference>
<dbReference type="EMBL" id="KF901004">
    <property type="protein sequence ID" value="AIF14545.1"/>
    <property type="molecule type" value="Genomic_DNA"/>
</dbReference>
<organism evidence="4">
    <name type="scientific">uncultured marine thaumarchaeote KM3_67_E04</name>
    <dbReference type="NCBI Taxonomy" id="1456236"/>
    <lineage>
        <taxon>Archaea</taxon>
        <taxon>Nitrososphaerota</taxon>
        <taxon>environmental samples</taxon>
    </lineage>
</organism>
<keyword evidence="3" id="KW-0520">NAD</keyword>
<gene>
    <name evidence="4" type="primary">pdxA</name>
</gene>
<accession>A0A075HHC1</accession>
<keyword evidence="2 4" id="KW-0560">Oxidoreductase</keyword>
<dbReference type="Pfam" id="PF04166">
    <property type="entry name" value="PdxA"/>
    <property type="match status" value="1"/>
</dbReference>
<evidence type="ECO:0000256" key="1">
    <source>
        <dbReference type="ARBA" id="ARBA00022723"/>
    </source>
</evidence>
<evidence type="ECO:0000256" key="3">
    <source>
        <dbReference type="ARBA" id="ARBA00023027"/>
    </source>
</evidence>
<dbReference type="AlphaFoldDB" id="A0A075HHC1"/>